<organism evidence="2 3">
    <name type="scientific">Jimgerdemannia flammicorona</name>
    <dbReference type="NCBI Taxonomy" id="994334"/>
    <lineage>
        <taxon>Eukaryota</taxon>
        <taxon>Fungi</taxon>
        <taxon>Fungi incertae sedis</taxon>
        <taxon>Mucoromycota</taxon>
        <taxon>Mucoromycotina</taxon>
        <taxon>Endogonomycetes</taxon>
        <taxon>Endogonales</taxon>
        <taxon>Endogonaceae</taxon>
        <taxon>Jimgerdemannia</taxon>
    </lineage>
</organism>
<accession>A0A433DFF8</accession>
<feature type="region of interest" description="Disordered" evidence="1">
    <location>
        <begin position="44"/>
        <end position="68"/>
    </location>
</feature>
<dbReference type="Proteomes" id="UP000268093">
    <property type="component" value="Unassembled WGS sequence"/>
</dbReference>
<evidence type="ECO:0000313" key="2">
    <source>
        <dbReference type="EMBL" id="RUP49590.1"/>
    </source>
</evidence>
<dbReference type="EMBL" id="RBNI01002160">
    <property type="protein sequence ID" value="RUP49590.1"/>
    <property type="molecule type" value="Genomic_DNA"/>
</dbReference>
<evidence type="ECO:0000256" key="1">
    <source>
        <dbReference type="SAM" id="MobiDB-lite"/>
    </source>
</evidence>
<evidence type="ECO:0000313" key="3">
    <source>
        <dbReference type="Proteomes" id="UP000268093"/>
    </source>
</evidence>
<feature type="non-terminal residue" evidence="2">
    <location>
        <position position="94"/>
    </location>
</feature>
<dbReference type="AlphaFoldDB" id="A0A433DFF8"/>
<sequence>MEDEKHLRGQTQLERIKKWLKLDHEEVLDDRVVENFDEDKECKECNDGEEATNMEADDREETDIESDDREEVYIEKEVEIEIDSNITSELKYQN</sequence>
<reference evidence="2 3" key="1">
    <citation type="journal article" date="2018" name="New Phytol.">
        <title>Phylogenomics of Endogonaceae and evolution of mycorrhizas within Mucoromycota.</title>
        <authorList>
            <person name="Chang Y."/>
            <person name="Desiro A."/>
            <person name="Na H."/>
            <person name="Sandor L."/>
            <person name="Lipzen A."/>
            <person name="Clum A."/>
            <person name="Barry K."/>
            <person name="Grigoriev I.V."/>
            <person name="Martin F.M."/>
            <person name="Stajich J.E."/>
            <person name="Smith M.E."/>
            <person name="Bonito G."/>
            <person name="Spatafora J.W."/>
        </authorList>
    </citation>
    <scope>NUCLEOTIDE SEQUENCE [LARGE SCALE GENOMIC DNA]</scope>
    <source>
        <strain evidence="2 3">GMNB39</strain>
    </source>
</reference>
<name>A0A433DFF8_9FUNG</name>
<gene>
    <name evidence="2" type="ORF">BC936DRAFT_142107</name>
</gene>
<comment type="caution">
    <text evidence="2">The sequence shown here is derived from an EMBL/GenBank/DDBJ whole genome shotgun (WGS) entry which is preliminary data.</text>
</comment>
<feature type="compositionally biased region" description="Acidic residues" evidence="1">
    <location>
        <begin position="47"/>
        <end position="68"/>
    </location>
</feature>
<protein>
    <submittedName>
        <fullName evidence="2">Uncharacterized protein</fullName>
    </submittedName>
</protein>
<keyword evidence="3" id="KW-1185">Reference proteome</keyword>
<proteinExistence type="predicted"/>